<dbReference type="PANTHER" id="PTHR31302:SF31">
    <property type="entry name" value="PHOSPHODIESTERASE YAEI"/>
    <property type="match status" value="1"/>
</dbReference>
<sequence>MDVVAEDERQVPPQERSRLRRWREQWERLHPHLRRPPIPPFLQRHGATLVTIVLAFSGAWIALAVAGTAQGVVGPLVVDASIEPSFDGKSIVRVNPIGALHIDSHSAPLTLDISVRAVEETGLRKIIDNPTTFASLDEEVVDDLQGVIIAAGIRGAIVAMIGATVGVALVMRSVRRALLAGAVALGAVGGSYGLAAATFDAEAARTPTYTGLITAAPGLVENAEFIAANVDAYAEQLAALVTNVSALYNTTLSLPTFAPNDDSIRVLHVADLHLSATAWSIIDSVAEQYDVDVIVDAGDIADHGTPLENSYVRPIGNLDRPYIFVKGNHDSVTTAAAVAAQPNAIVLDGEPVEVAGLRFFGAPDPRFTPDQETRGTASQDILTGTEEFAELARDLDPPADVLVYHDPSHAQLLDGVAPLVLSGHGHRRNTYVLDEGTRVMMQGSTGGAGLRGVAGEEPTPVMLSVLYFNRESKELVAWDDITLGGLGLTTAQIERHGADEETGDDEQEEDLELPTPTPTPTPNEDQAENTTEPNPDPSP</sequence>
<evidence type="ECO:0000256" key="1">
    <source>
        <dbReference type="ARBA" id="ARBA00022723"/>
    </source>
</evidence>
<feature type="transmembrane region" description="Helical" evidence="4">
    <location>
        <begin position="47"/>
        <end position="69"/>
    </location>
</feature>
<evidence type="ECO:0000256" key="2">
    <source>
        <dbReference type="ARBA" id="ARBA00022801"/>
    </source>
</evidence>
<keyword evidence="2" id="KW-0378">Hydrolase</keyword>
<protein>
    <submittedName>
        <fullName evidence="6">Metallophosphoesterase</fullName>
    </submittedName>
</protein>
<evidence type="ECO:0000259" key="5">
    <source>
        <dbReference type="Pfam" id="PF00149"/>
    </source>
</evidence>
<dbReference type="GO" id="GO:0016020">
    <property type="term" value="C:membrane"/>
    <property type="evidence" value="ECO:0007669"/>
    <property type="project" value="GOC"/>
</dbReference>
<evidence type="ECO:0000313" key="6">
    <source>
        <dbReference type="EMBL" id="NEE03853.1"/>
    </source>
</evidence>
<dbReference type="PANTHER" id="PTHR31302">
    <property type="entry name" value="TRANSMEMBRANE PROTEIN WITH METALLOPHOSPHOESTERASE DOMAIN-RELATED"/>
    <property type="match status" value="1"/>
</dbReference>
<comment type="caution">
    <text evidence="6">The sequence shown here is derived from an EMBL/GenBank/DDBJ whole genome shotgun (WGS) entry which is preliminary data.</text>
</comment>
<feature type="compositionally biased region" description="Acidic residues" evidence="3">
    <location>
        <begin position="500"/>
        <end position="512"/>
    </location>
</feature>
<feature type="transmembrane region" description="Helical" evidence="4">
    <location>
        <begin position="177"/>
        <end position="199"/>
    </location>
</feature>
<keyword evidence="1" id="KW-0479">Metal-binding</keyword>
<evidence type="ECO:0000256" key="4">
    <source>
        <dbReference type="SAM" id="Phobius"/>
    </source>
</evidence>
<dbReference type="RefSeq" id="WP_163743876.1">
    <property type="nucleotide sequence ID" value="NZ_JAAGOA010000026.1"/>
</dbReference>
<keyword evidence="4" id="KW-1133">Transmembrane helix</keyword>
<dbReference type="InterPro" id="IPR029052">
    <property type="entry name" value="Metallo-depent_PP-like"/>
</dbReference>
<dbReference type="AlphaFoldDB" id="A0A6L9SFK1"/>
<keyword evidence="4" id="KW-0812">Transmembrane</keyword>
<evidence type="ECO:0000313" key="7">
    <source>
        <dbReference type="Proteomes" id="UP000475214"/>
    </source>
</evidence>
<evidence type="ECO:0000256" key="3">
    <source>
        <dbReference type="SAM" id="MobiDB-lite"/>
    </source>
</evidence>
<dbReference type="SUPFAM" id="SSF56300">
    <property type="entry name" value="Metallo-dependent phosphatases"/>
    <property type="match status" value="1"/>
</dbReference>
<feature type="transmembrane region" description="Helical" evidence="4">
    <location>
        <begin position="147"/>
        <end position="170"/>
    </location>
</feature>
<feature type="domain" description="Calcineurin-like phosphoesterase" evidence="5">
    <location>
        <begin position="264"/>
        <end position="427"/>
    </location>
</feature>
<keyword evidence="4" id="KW-0472">Membrane</keyword>
<dbReference type="Gene3D" id="3.60.21.10">
    <property type="match status" value="1"/>
</dbReference>
<feature type="region of interest" description="Disordered" evidence="3">
    <location>
        <begin position="495"/>
        <end position="539"/>
    </location>
</feature>
<dbReference type="GO" id="GO:0009245">
    <property type="term" value="P:lipid A biosynthetic process"/>
    <property type="evidence" value="ECO:0007669"/>
    <property type="project" value="TreeGrafter"/>
</dbReference>
<dbReference type="GO" id="GO:0046872">
    <property type="term" value="F:metal ion binding"/>
    <property type="evidence" value="ECO:0007669"/>
    <property type="project" value="UniProtKB-KW"/>
</dbReference>
<dbReference type="InterPro" id="IPR051158">
    <property type="entry name" value="Metallophosphoesterase_sf"/>
</dbReference>
<dbReference type="Pfam" id="PF00149">
    <property type="entry name" value="Metallophos"/>
    <property type="match status" value="1"/>
</dbReference>
<organism evidence="6 7">
    <name type="scientific">Phytoactinopolyspora halotolerans</name>
    <dbReference type="NCBI Taxonomy" id="1981512"/>
    <lineage>
        <taxon>Bacteria</taxon>
        <taxon>Bacillati</taxon>
        <taxon>Actinomycetota</taxon>
        <taxon>Actinomycetes</taxon>
        <taxon>Jiangellales</taxon>
        <taxon>Jiangellaceae</taxon>
        <taxon>Phytoactinopolyspora</taxon>
    </lineage>
</organism>
<name>A0A6L9SFK1_9ACTN</name>
<reference evidence="6 7" key="1">
    <citation type="submission" date="2020-02" db="EMBL/GenBank/DDBJ databases">
        <authorList>
            <person name="Li X.-J."/>
            <person name="Han X.-M."/>
        </authorList>
    </citation>
    <scope>NUCLEOTIDE SEQUENCE [LARGE SCALE GENOMIC DNA]</scope>
    <source>
        <strain evidence="6 7">CCTCC AB 2017055</strain>
    </source>
</reference>
<proteinExistence type="predicted"/>
<dbReference type="EMBL" id="JAAGOA010000026">
    <property type="protein sequence ID" value="NEE03853.1"/>
    <property type="molecule type" value="Genomic_DNA"/>
</dbReference>
<gene>
    <name evidence="6" type="ORF">G1H10_27165</name>
</gene>
<accession>A0A6L9SFK1</accession>
<dbReference type="GO" id="GO:0008758">
    <property type="term" value="F:UDP-2,3-diacylglucosamine hydrolase activity"/>
    <property type="evidence" value="ECO:0007669"/>
    <property type="project" value="TreeGrafter"/>
</dbReference>
<dbReference type="InterPro" id="IPR004843">
    <property type="entry name" value="Calcineurin-like_PHP"/>
</dbReference>
<keyword evidence="7" id="KW-1185">Reference proteome</keyword>
<dbReference type="Proteomes" id="UP000475214">
    <property type="component" value="Unassembled WGS sequence"/>
</dbReference>